<accession>W9JBD1</accession>
<organism evidence="2">
    <name type="scientific">Fusarium oxysporum Fo47</name>
    <dbReference type="NCBI Taxonomy" id="660027"/>
    <lineage>
        <taxon>Eukaryota</taxon>
        <taxon>Fungi</taxon>
        <taxon>Dikarya</taxon>
        <taxon>Ascomycota</taxon>
        <taxon>Pezizomycotina</taxon>
        <taxon>Sordariomycetes</taxon>
        <taxon>Hypocreomycetidae</taxon>
        <taxon>Hypocreales</taxon>
        <taxon>Nectriaceae</taxon>
        <taxon>Fusarium</taxon>
        <taxon>Fusarium oxysporum species complex</taxon>
    </lineage>
</organism>
<evidence type="ECO:0000256" key="1">
    <source>
        <dbReference type="SAM" id="MobiDB-lite"/>
    </source>
</evidence>
<dbReference type="VEuPathDB" id="FungiDB:FOZG_18534"/>
<proteinExistence type="predicted"/>
<dbReference type="HOGENOM" id="CLU_2885898_0_0_1"/>
<dbReference type="Proteomes" id="UP000030766">
    <property type="component" value="Unassembled WGS sequence"/>
</dbReference>
<reference evidence="2" key="1">
    <citation type="submission" date="2011-06" db="EMBL/GenBank/DDBJ databases">
        <title>The Genome Sequence of Fusarium oxysporum Fo47.</title>
        <authorList>
            <consortium name="The Broad Institute Genome Sequencing Platform"/>
            <person name="Ma L.-J."/>
            <person name="Gale L.R."/>
            <person name="Schwartz D.C."/>
            <person name="Zhou S."/>
            <person name="Corby-Kistler H."/>
            <person name="Young S.K."/>
            <person name="Zeng Q."/>
            <person name="Gargeya S."/>
            <person name="Fitzgerald M."/>
            <person name="Haas B."/>
            <person name="Abouelleil A."/>
            <person name="Alvarado L."/>
            <person name="Arachchi H.M."/>
            <person name="Berlin A."/>
            <person name="Brown A."/>
            <person name="Chapman S.B."/>
            <person name="Chen Z."/>
            <person name="Dunbar C."/>
            <person name="Freedman E."/>
            <person name="Gearin G."/>
            <person name="Gellesch M."/>
            <person name="Goldberg J."/>
            <person name="Griggs A."/>
            <person name="Gujja S."/>
            <person name="Heiman D."/>
            <person name="Howarth C."/>
            <person name="Larson L."/>
            <person name="Lui A."/>
            <person name="MacDonald P.J.P."/>
            <person name="Mehta T."/>
            <person name="Montmayeur A."/>
            <person name="Murphy C."/>
            <person name="Neiman D."/>
            <person name="Pearson M."/>
            <person name="Priest M."/>
            <person name="Roberts A."/>
            <person name="Saif S."/>
            <person name="Shea T."/>
            <person name="Shenoy N."/>
            <person name="Sisk P."/>
            <person name="Stolte C."/>
            <person name="Sykes S."/>
            <person name="Wortman J."/>
            <person name="Nusbaum C."/>
            <person name="Birren B."/>
        </authorList>
    </citation>
    <scope>NUCLEOTIDE SEQUENCE [LARGE SCALE GENOMIC DNA]</scope>
    <source>
        <strain evidence="2">Fo47</strain>
    </source>
</reference>
<protein>
    <submittedName>
        <fullName evidence="2">Uncharacterized protein</fullName>
    </submittedName>
</protein>
<dbReference type="EMBL" id="KI981491">
    <property type="protein sequence ID" value="EWZ27749.1"/>
    <property type="molecule type" value="Genomic_DNA"/>
</dbReference>
<reference evidence="2" key="2">
    <citation type="submission" date="2014-02" db="EMBL/GenBank/DDBJ databases">
        <title>Annotation of the Genome Sequence of Fusarium oxysporum Fo47.</title>
        <authorList>
            <consortium name="The Broad Institute Genomics Platform"/>
            <person name="Ma L.-J."/>
            <person name="Corby-Kistler H."/>
            <person name="Broz K."/>
            <person name="Gale L.R."/>
            <person name="Jonkers W."/>
            <person name="O'Donnell K."/>
            <person name="Ploetz R."/>
            <person name="Steinberg C."/>
            <person name="Schwartz D.C."/>
            <person name="VanEtten H."/>
            <person name="Zhou S."/>
            <person name="Young S.K."/>
            <person name="Zeng Q."/>
            <person name="Gargeya S."/>
            <person name="Fitzgerald M."/>
            <person name="Abouelleil A."/>
            <person name="Alvarado L."/>
            <person name="Chapman S.B."/>
            <person name="Gainer-Dewar J."/>
            <person name="Goldberg J."/>
            <person name="Griggs A."/>
            <person name="Gujja S."/>
            <person name="Hansen M."/>
            <person name="Howarth C."/>
            <person name="Imamovic A."/>
            <person name="Ireland A."/>
            <person name="Larimer J."/>
            <person name="McCowan C."/>
            <person name="Murphy C."/>
            <person name="Pearson M."/>
            <person name="Poon T.W."/>
            <person name="Priest M."/>
            <person name="Roberts A."/>
            <person name="Saif S."/>
            <person name="Shea T."/>
            <person name="Sykes S."/>
            <person name="Wortman J."/>
            <person name="Nusbaum C."/>
            <person name="Birren B."/>
        </authorList>
    </citation>
    <scope>NUCLEOTIDE SEQUENCE</scope>
    <source>
        <strain evidence="2">Fo47</strain>
    </source>
</reference>
<sequence>MAYLHQPKQDSILPPLSDLPHSRSPRSSSYRVRASALCHSALMTPRTISQLSSKASMSLLFVA</sequence>
<feature type="region of interest" description="Disordered" evidence="1">
    <location>
        <begin position="1"/>
        <end position="31"/>
    </location>
</feature>
<dbReference type="AlphaFoldDB" id="W9JBD1"/>
<gene>
    <name evidence="2" type="ORF">FOZG_18534</name>
</gene>
<evidence type="ECO:0000313" key="2">
    <source>
        <dbReference type="EMBL" id="EWZ27749.1"/>
    </source>
</evidence>
<name>W9JBD1_FUSOX</name>